<evidence type="ECO:0000256" key="1">
    <source>
        <dbReference type="SAM" id="MobiDB-lite"/>
    </source>
</evidence>
<name>N1Q3L8_DOTSN</name>
<evidence type="ECO:0000313" key="3">
    <source>
        <dbReference type="Proteomes" id="UP000016933"/>
    </source>
</evidence>
<proteinExistence type="predicted"/>
<dbReference type="EMBL" id="KB446535">
    <property type="protein sequence ID" value="EME49250.1"/>
    <property type="molecule type" value="Genomic_DNA"/>
</dbReference>
<evidence type="ECO:0000313" key="2">
    <source>
        <dbReference type="EMBL" id="EME49250.1"/>
    </source>
</evidence>
<feature type="region of interest" description="Disordered" evidence="1">
    <location>
        <begin position="29"/>
        <end position="55"/>
    </location>
</feature>
<reference evidence="2 3" key="2">
    <citation type="journal article" date="2012" name="PLoS Pathog.">
        <title>Diverse lifestyles and strategies of plant pathogenesis encoded in the genomes of eighteen Dothideomycetes fungi.</title>
        <authorList>
            <person name="Ohm R.A."/>
            <person name="Feau N."/>
            <person name="Henrissat B."/>
            <person name="Schoch C.L."/>
            <person name="Horwitz B.A."/>
            <person name="Barry K.W."/>
            <person name="Condon B.J."/>
            <person name="Copeland A.C."/>
            <person name="Dhillon B."/>
            <person name="Glaser F."/>
            <person name="Hesse C.N."/>
            <person name="Kosti I."/>
            <person name="LaButti K."/>
            <person name="Lindquist E.A."/>
            <person name="Lucas S."/>
            <person name="Salamov A.A."/>
            <person name="Bradshaw R.E."/>
            <person name="Ciuffetti L."/>
            <person name="Hamelin R.C."/>
            <person name="Kema G.H.J."/>
            <person name="Lawrence C."/>
            <person name="Scott J.A."/>
            <person name="Spatafora J.W."/>
            <person name="Turgeon B.G."/>
            <person name="de Wit P.J.G.M."/>
            <person name="Zhong S."/>
            <person name="Goodwin S.B."/>
            <person name="Grigoriev I.V."/>
        </authorList>
    </citation>
    <scope>NUCLEOTIDE SEQUENCE [LARGE SCALE GENOMIC DNA]</scope>
    <source>
        <strain evidence="3">NZE10 / CBS 128990</strain>
    </source>
</reference>
<reference evidence="3" key="1">
    <citation type="journal article" date="2012" name="PLoS Genet.">
        <title>The genomes of the fungal plant pathogens Cladosporium fulvum and Dothistroma septosporum reveal adaptation to different hosts and lifestyles but also signatures of common ancestry.</title>
        <authorList>
            <person name="de Wit P.J.G.M."/>
            <person name="van der Burgt A."/>
            <person name="Oekmen B."/>
            <person name="Stergiopoulos I."/>
            <person name="Abd-Elsalam K.A."/>
            <person name="Aerts A.L."/>
            <person name="Bahkali A.H."/>
            <person name="Beenen H.G."/>
            <person name="Chettri P."/>
            <person name="Cox M.P."/>
            <person name="Datema E."/>
            <person name="de Vries R.P."/>
            <person name="Dhillon B."/>
            <person name="Ganley A.R."/>
            <person name="Griffiths S.A."/>
            <person name="Guo Y."/>
            <person name="Hamelin R.C."/>
            <person name="Henrissat B."/>
            <person name="Kabir M.S."/>
            <person name="Jashni M.K."/>
            <person name="Kema G."/>
            <person name="Klaubauf S."/>
            <person name="Lapidus A."/>
            <person name="Levasseur A."/>
            <person name="Lindquist E."/>
            <person name="Mehrabi R."/>
            <person name="Ohm R.A."/>
            <person name="Owen T.J."/>
            <person name="Salamov A."/>
            <person name="Schwelm A."/>
            <person name="Schijlen E."/>
            <person name="Sun H."/>
            <person name="van den Burg H.A."/>
            <person name="van Ham R.C.H.J."/>
            <person name="Zhang S."/>
            <person name="Goodwin S.B."/>
            <person name="Grigoriev I.V."/>
            <person name="Collemare J."/>
            <person name="Bradshaw R.E."/>
        </authorList>
    </citation>
    <scope>NUCLEOTIDE SEQUENCE [LARGE SCALE GENOMIC DNA]</scope>
    <source>
        <strain evidence="3">NZE10 / CBS 128990</strain>
    </source>
</reference>
<dbReference type="HOGENOM" id="CLU_2372770_0_0_1"/>
<gene>
    <name evidence="2" type="ORF">DOTSEDRAFT_143061</name>
</gene>
<organism evidence="2 3">
    <name type="scientific">Dothistroma septosporum (strain NZE10 / CBS 128990)</name>
    <name type="common">Red band needle blight fungus</name>
    <name type="synonym">Mycosphaerella pini</name>
    <dbReference type="NCBI Taxonomy" id="675120"/>
    <lineage>
        <taxon>Eukaryota</taxon>
        <taxon>Fungi</taxon>
        <taxon>Dikarya</taxon>
        <taxon>Ascomycota</taxon>
        <taxon>Pezizomycotina</taxon>
        <taxon>Dothideomycetes</taxon>
        <taxon>Dothideomycetidae</taxon>
        <taxon>Mycosphaerellales</taxon>
        <taxon>Mycosphaerellaceae</taxon>
        <taxon>Dothistroma</taxon>
    </lineage>
</organism>
<accession>N1Q3L8</accession>
<dbReference type="AlphaFoldDB" id="N1Q3L8"/>
<dbReference type="Proteomes" id="UP000016933">
    <property type="component" value="Unassembled WGS sequence"/>
</dbReference>
<feature type="region of interest" description="Disordered" evidence="1">
    <location>
        <begin position="76"/>
        <end position="95"/>
    </location>
</feature>
<sequence>MDERLDKSTSPMENLARCHQSNLVNIGRSTQGAHRTPPPVSDHVRQRPLAQRLRKTCSQSTVDRCDCIPAIEIRPRGSTVSPQGWHPSGYTRHSS</sequence>
<protein>
    <submittedName>
        <fullName evidence="2">Uncharacterized protein</fullName>
    </submittedName>
</protein>
<keyword evidence="3" id="KW-1185">Reference proteome</keyword>